<comment type="caution">
    <text evidence="2">The sequence shown here is derived from an EMBL/GenBank/DDBJ whole genome shotgun (WGS) entry which is preliminary data.</text>
</comment>
<evidence type="ECO:0000256" key="1">
    <source>
        <dbReference type="SAM" id="MobiDB-lite"/>
    </source>
</evidence>
<gene>
    <name evidence="2" type="ORF">CR513_26885</name>
</gene>
<evidence type="ECO:0000313" key="3">
    <source>
        <dbReference type="Proteomes" id="UP000257109"/>
    </source>
</evidence>
<proteinExistence type="predicted"/>
<reference evidence="2" key="1">
    <citation type="submission" date="2018-05" db="EMBL/GenBank/DDBJ databases">
        <title>Draft genome of Mucuna pruriens seed.</title>
        <authorList>
            <person name="Nnadi N.E."/>
            <person name="Vos R."/>
            <person name="Hasami M.H."/>
            <person name="Devisetty U.K."/>
            <person name="Aguiy J.C."/>
        </authorList>
    </citation>
    <scope>NUCLEOTIDE SEQUENCE [LARGE SCALE GENOMIC DNA]</scope>
    <source>
        <strain evidence="2">JCA_2017</strain>
    </source>
</reference>
<feature type="region of interest" description="Disordered" evidence="1">
    <location>
        <begin position="188"/>
        <end position="222"/>
    </location>
</feature>
<dbReference type="EMBL" id="QJKJ01005189">
    <property type="protein sequence ID" value="RDX91169.1"/>
    <property type="molecule type" value="Genomic_DNA"/>
</dbReference>
<dbReference type="AlphaFoldDB" id="A0A371GKS3"/>
<protein>
    <submittedName>
        <fullName evidence="2">Uncharacterized protein</fullName>
    </submittedName>
</protein>
<name>A0A371GKS3_MUCPR</name>
<sequence length="240" mass="26279">MDSNGKDGDDQLLMTTATSPLATLLSSNSTLRPLNRLSVFEAPLNKDVGMGKWQCMRIQLPYLTKVLEITTITTFLTPTCLITFYTCLNLAFGGVGLLEPGCIQILDGELASVLRLASDFGVDIQISHSVSESAFGVSSTRVDFIRPRRIRSLWDVYFDRDGVGLEGLVWPGQPSSCFDFTRKIHHERGIDRNPPPRAGPSIRPRGYQTTTRQGFEGGLGRFGAIPKDKIKASLDLGGEG</sequence>
<accession>A0A371GKS3</accession>
<dbReference type="Proteomes" id="UP000257109">
    <property type="component" value="Unassembled WGS sequence"/>
</dbReference>
<evidence type="ECO:0000313" key="2">
    <source>
        <dbReference type="EMBL" id="RDX91169.1"/>
    </source>
</evidence>
<feature type="non-terminal residue" evidence="2">
    <location>
        <position position="1"/>
    </location>
</feature>
<organism evidence="2 3">
    <name type="scientific">Mucuna pruriens</name>
    <name type="common">Velvet bean</name>
    <name type="synonym">Dolichos pruriens</name>
    <dbReference type="NCBI Taxonomy" id="157652"/>
    <lineage>
        <taxon>Eukaryota</taxon>
        <taxon>Viridiplantae</taxon>
        <taxon>Streptophyta</taxon>
        <taxon>Embryophyta</taxon>
        <taxon>Tracheophyta</taxon>
        <taxon>Spermatophyta</taxon>
        <taxon>Magnoliopsida</taxon>
        <taxon>eudicotyledons</taxon>
        <taxon>Gunneridae</taxon>
        <taxon>Pentapetalae</taxon>
        <taxon>rosids</taxon>
        <taxon>fabids</taxon>
        <taxon>Fabales</taxon>
        <taxon>Fabaceae</taxon>
        <taxon>Papilionoideae</taxon>
        <taxon>50 kb inversion clade</taxon>
        <taxon>NPAAA clade</taxon>
        <taxon>indigoferoid/millettioid clade</taxon>
        <taxon>Phaseoleae</taxon>
        <taxon>Mucuna</taxon>
    </lineage>
</organism>
<keyword evidence="3" id="KW-1185">Reference proteome</keyword>